<accession>A0ABD5E722</accession>
<proteinExistence type="predicted"/>
<dbReference type="CDD" id="cd00051">
    <property type="entry name" value="EFh"/>
    <property type="match status" value="1"/>
</dbReference>
<gene>
    <name evidence="2" type="ORF">RM574_16825</name>
</gene>
<comment type="caution">
    <text evidence="2">The sequence shown here is derived from an EMBL/GenBank/DDBJ whole genome shotgun (WGS) entry which is preliminary data.</text>
</comment>
<dbReference type="EMBL" id="JAVRER010000024">
    <property type="protein sequence ID" value="MDT0417153.1"/>
    <property type="molecule type" value="Genomic_DNA"/>
</dbReference>
<organism evidence="2 3">
    <name type="scientific">Streptomyces evansiae</name>
    <dbReference type="NCBI Taxonomy" id="3075535"/>
    <lineage>
        <taxon>Bacteria</taxon>
        <taxon>Bacillati</taxon>
        <taxon>Actinomycetota</taxon>
        <taxon>Actinomycetes</taxon>
        <taxon>Kitasatosporales</taxon>
        <taxon>Streptomycetaceae</taxon>
        <taxon>Streptomyces</taxon>
    </lineage>
</organism>
<dbReference type="PROSITE" id="PS50222">
    <property type="entry name" value="EF_HAND_2"/>
    <property type="match status" value="3"/>
</dbReference>
<feature type="domain" description="EF-hand" evidence="1">
    <location>
        <begin position="66"/>
        <end position="89"/>
    </location>
</feature>
<feature type="domain" description="EF-hand" evidence="1">
    <location>
        <begin position="92"/>
        <end position="127"/>
    </location>
</feature>
<name>A0ABD5E722_9ACTN</name>
<dbReference type="InterPro" id="IPR011992">
    <property type="entry name" value="EF-hand-dom_pair"/>
</dbReference>
<dbReference type="SMART" id="SM00054">
    <property type="entry name" value="EFh"/>
    <property type="match status" value="3"/>
</dbReference>
<evidence type="ECO:0000259" key="1">
    <source>
        <dbReference type="PROSITE" id="PS50222"/>
    </source>
</evidence>
<dbReference type="InterPro" id="IPR002048">
    <property type="entry name" value="EF_hand_dom"/>
</dbReference>
<dbReference type="Gene3D" id="1.10.238.10">
    <property type="entry name" value="EF-hand"/>
    <property type="match status" value="1"/>
</dbReference>
<evidence type="ECO:0000313" key="3">
    <source>
        <dbReference type="Proteomes" id="UP001183607"/>
    </source>
</evidence>
<dbReference type="PROSITE" id="PS00018">
    <property type="entry name" value="EF_HAND_1"/>
    <property type="match status" value="3"/>
</dbReference>
<dbReference type="RefSeq" id="WP_007827021.1">
    <property type="nucleotide sequence ID" value="NZ_JAVRER010000024.1"/>
</dbReference>
<dbReference type="AlphaFoldDB" id="A0ABD5E722"/>
<protein>
    <submittedName>
        <fullName evidence="2">EF-hand domain-containing protein</fullName>
    </submittedName>
</protein>
<dbReference type="Proteomes" id="UP001183607">
    <property type="component" value="Unassembled WGS sequence"/>
</dbReference>
<dbReference type="Pfam" id="PF13202">
    <property type="entry name" value="EF-hand_5"/>
    <property type="match status" value="2"/>
</dbReference>
<reference evidence="3" key="1">
    <citation type="submission" date="2023-07" db="EMBL/GenBank/DDBJ databases">
        <title>30 novel species of actinomycetes from the DSMZ collection.</title>
        <authorList>
            <person name="Nouioui I."/>
        </authorList>
    </citation>
    <scope>NUCLEOTIDE SEQUENCE [LARGE SCALE GENOMIC DNA]</scope>
    <source>
        <strain evidence="3">DSM 41982</strain>
    </source>
</reference>
<dbReference type="InterPro" id="IPR018247">
    <property type="entry name" value="EF_Hand_1_Ca_BS"/>
</dbReference>
<sequence>MRAEATQRVALVFSLLDANHSGVLEAEDFTLMADRVVAAAPEAAAPAKDRLRGAFAQYWTTLRTTLDTNGDGEIDFEEYAACVLSPERFDATVTEFAEALAALGDPDGDGLIDRQDFLALMTAIGFAPVNTEALFEAFGPTTADQLPVPVWVEGIKDFYAPEKADIPGDQLVGGVTV</sequence>
<dbReference type="SUPFAM" id="SSF47473">
    <property type="entry name" value="EF-hand"/>
    <property type="match status" value="1"/>
</dbReference>
<evidence type="ECO:0000313" key="2">
    <source>
        <dbReference type="EMBL" id="MDT0417153.1"/>
    </source>
</evidence>
<feature type="domain" description="EF-hand" evidence="1">
    <location>
        <begin position="4"/>
        <end position="39"/>
    </location>
</feature>